<name>A0ACC1Q3N6_9APHY</name>
<proteinExistence type="predicted"/>
<keyword evidence="2" id="KW-1185">Reference proteome</keyword>
<gene>
    <name evidence="1" type="ORF">NUW54_g2990</name>
</gene>
<evidence type="ECO:0000313" key="2">
    <source>
        <dbReference type="Proteomes" id="UP001144978"/>
    </source>
</evidence>
<dbReference type="EMBL" id="JANSHE010000602">
    <property type="protein sequence ID" value="KAJ3008870.1"/>
    <property type="molecule type" value="Genomic_DNA"/>
</dbReference>
<sequence length="221" mass="23997">MVPTKGKYCKVASSITVGVRDVKHVGVKTIGSHEAKKSALQIRKEHNVLLERQKAMLDSLPATTCAAVSFIVVGHGAPPGNPSLPQNGDLFYANGNAWIDVDEGNELISSVGGEYGDAETQATLLHIQGSRATTSQRSNIRSHRERLRAKDQHWAAQLQQLIDAYLAWKHNISLHSDTVSPRHASREDPFNIATTPSAPSQSSTLPRRYLMMTLLALSAAA</sequence>
<protein>
    <submittedName>
        <fullName evidence="1">Uncharacterized protein</fullName>
    </submittedName>
</protein>
<comment type="caution">
    <text evidence="1">The sequence shown here is derived from an EMBL/GenBank/DDBJ whole genome shotgun (WGS) entry which is preliminary data.</text>
</comment>
<reference evidence="1" key="1">
    <citation type="submission" date="2022-08" db="EMBL/GenBank/DDBJ databases">
        <title>Genome Sequence of Pycnoporus sanguineus.</title>
        <authorList>
            <person name="Buettner E."/>
        </authorList>
    </citation>
    <scope>NUCLEOTIDE SEQUENCE</scope>
    <source>
        <strain evidence="1">CG-C14</strain>
    </source>
</reference>
<evidence type="ECO:0000313" key="1">
    <source>
        <dbReference type="EMBL" id="KAJ3008870.1"/>
    </source>
</evidence>
<accession>A0ACC1Q3N6</accession>
<dbReference type="Proteomes" id="UP001144978">
    <property type="component" value="Unassembled WGS sequence"/>
</dbReference>
<organism evidence="1 2">
    <name type="scientific">Trametes sanguinea</name>
    <dbReference type="NCBI Taxonomy" id="158606"/>
    <lineage>
        <taxon>Eukaryota</taxon>
        <taxon>Fungi</taxon>
        <taxon>Dikarya</taxon>
        <taxon>Basidiomycota</taxon>
        <taxon>Agaricomycotina</taxon>
        <taxon>Agaricomycetes</taxon>
        <taxon>Polyporales</taxon>
        <taxon>Polyporaceae</taxon>
        <taxon>Trametes</taxon>
    </lineage>
</organism>